<feature type="chain" id="PRO_5032352798" evidence="1">
    <location>
        <begin position="19"/>
        <end position="629"/>
    </location>
</feature>
<protein>
    <submittedName>
        <fullName evidence="2">Uncharacterized protein</fullName>
    </submittedName>
</protein>
<dbReference type="Proteomes" id="UP000612055">
    <property type="component" value="Unassembled WGS sequence"/>
</dbReference>
<evidence type="ECO:0000313" key="2">
    <source>
        <dbReference type="EMBL" id="KAG2498243.1"/>
    </source>
</evidence>
<proteinExistence type="predicted"/>
<dbReference type="AlphaFoldDB" id="A0A835Y905"/>
<name>A0A835Y905_9CHLO</name>
<keyword evidence="3" id="KW-1185">Reference proteome</keyword>
<reference evidence="2" key="1">
    <citation type="journal article" date="2020" name="bioRxiv">
        <title>Comparative genomics of Chlamydomonas.</title>
        <authorList>
            <person name="Craig R.J."/>
            <person name="Hasan A.R."/>
            <person name="Ness R.W."/>
            <person name="Keightley P.D."/>
        </authorList>
    </citation>
    <scope>NUCLEOTIDE SEQUENCE</scope>
    <source>
        <strain evidence="2">CCAP 11/70</strain>
    </source>
</reference>
<evidence type="ECO:0000313" key="3">
    <source>
        <dbReference type="Proteomes" id="UP000612055"/>
    </source>
</evidence>
<gene>
    <name evidence="2" type="ORF">HYH03_003993</name>
</gene>
<sequence>MALTLRFVLLAVAACAVAASVDVRADANVEGWSRREMREMQRRKLQERKEQIKGCITSFGDDVLVKSAQGSSAVPASRVKIPNYKGPVKLKDLKERVSKDRSVQRKGAQSDTCKTLDLNVRKGKAANGNTDCSLERNKDRDVCKDVWSLDVPCQENDCCFDGGITTEAATTPARRLMGLAVDAETQLRMPDSLRALLQTDDDEEDEEEDAIEADETDEVLTTVAGQVSQEETDDFCNLLADPGFQAAAKGYRSTRTRSDRRRLYEELHVQHRRQLNTPQTLATNGVQNLDITCRGDNLCPPGKTPYDGDKLSWKTVNDNLINQNYSDFRTDTFRSYNQIIGCRVVETIKIALTAACDIGEAVGVVATAGWIVEIGTEINVGKPVCAVIKAAADGANTWCKYAIEDANFHDGIINGYEILGAYENSIVIGNNQLVAYDLTKANINSAKDAVIEAADDNTARLQASQDANLQATLDTVTGARDAVRNNVTGEHSLTRADITAFRAEMNAKLNALDTKLGNFIDQVANSFTALTNLINQQFRDQNAELKRRFDFVDAELCTVRDQGALIQREANYLRKLLTIPEGSRPGFTPNPKKDSVPLMSCSDPAASVCRSAPRTAITGATESWQCFTS</sequence>
<dbReference type="OrthoDB" id="534013at2759"/>
<keyword evidence="1" id="KW-0732">Signal</keyword>
<dbReference type="EMBL" id="JAEHOE010000011">
    <property type="protein sequence ID" value="KAG2498243.1"/>
    <property type="molecule type" value="Genomic_DNA"/>
</dbReference>
<organism evidence="2 3">
    <name type="scientific">Edaphochlamys debaryana</name>
    <dbReference type="NCBI Taxonomy" id="47281"/>
    <lineage>
        <taxon>Eukaryota</taxon>
        <taxon>Viridiplantae</taxon>
        <taxon>Chlorophyta</taxon>
        <taxon>core chlorophytes</taxon>
        <taxon>Chlorophyceae</taxon>
        <taxon>CS clade</taxon>
        <taxon>Chlamydomonadales</taxon>
        <taxon>Chlamydomonadales incertae sedis</taxon>
        <taxon>Edaphochlamys</taxon>
    </lineage>
</organism>
<feature type="signal peptide" evidence="1">
    <location>
        <begin position="1"/>
        <end position="18"/>
    </location>
</feature>
<comment type="caution">
    <text evidence="2">The sequence shown here is derived from an EMBL/GenBank/DDBJ whole genome shotgun (WGS) entry which is preliminary data.</text>
</comment>
<accession>A0A835Y905</accession>
<evidence type="ECO:0000256" key="1">
    <source>
        <dbReference type="SAM" id="SignalP"/>
    </source>
</evidence>